<proteinExistence type="predicted"/>
<comment type="caution">
    <text evidence="1">The sequence shown here is derived from an EMBL/GenBank/DDBJ whole genome shotgun (WGS) entry which is preliminary data.</text>
</comment>
<dbReference type="RefSeq" id="WP_413276022.1">
    <property type="nucleotide sequence ID" value="NZ_JBHFNT010000036.1"/>
</dbReference>
<evidence type="ECO:0000313" key="1">
    <source>
        <dbReference type="EMBL" id="MFB2833566.1"/>
    </source>
</evidence>
<evidence type="ECO:0000313" key="2">
    <source>
        <dbReference type="Proteomes" id="UP001576780"/>
    </source>
</evidence>
<dbReference type="EMBL" id="JBHFNT010000036">
    <property type="protein sequence ID" value="MFB2833566.1"/>
    <property type="molecule type" value="Genomic_DNA"/>
</dbReference>
<reference evidence="1 2" key="1">
    <citation type="submission" date="2024-09" db="EMBL/GenBank/DDBJ databases">
        <title>Floridaenema gen nov. (Aerosakkonemataceae, Aerosakkonematales ord. nov., Cyanobacteria) from benthic tropical and subtropical fresh waters, with the description of four new species.</title>
        <authorList>
            <person name="Moretto J.A."/>
            <person name="Berthold D.E."/>
            <person name="Lefler F.W."/>
            <person name="Huang I.-S."/>
            <person name="Laughinghouse H. IV."/>
        </authorList>
    </citation>
    <scope>NUCLEOTIDE SEQUENCE [LARGE SCALE GENOMIC DNA]</scope>
    <source>
        <strain evidence="1 2">BLCC-F167</strain>
    </source>
</reference>
<keyword evidence="2" id="KW-1185">Reference proteome</keyword>
<name>A0ABV4WFL2_9CYAN</name>
<sequence length="75" mass="8404">MRLKLLAFPRFIFFTLLVMLIIMGISSPLFSQNINRSPLPPAAQGPAIPRDKGYLVEKIGDRLYRVADGTDSLNQ</sequence>
<protein>
    <submittedName>
        <fullName evidence="1">Uncharacterized protein</fullName>
    </submittedName>
</protein>
<organism evidence="1 2">
    <name type="scientific">Floridaenema evergladense BLCC-F167</name>
    <dbReference type="NCBI Taxonomy" id="3153639"/>
    <lineage>
        <taxon>Bacteria</taxon>
        <taxon>Bacillati</taxon>
        <taxon>Cyanobacteriota</taxon>
        <taxon>Cyanophyceae</taxon>
        <taxon>Oscillatoriophycideae</taxon>
        <taxon>Aerosakkonematales</taxon>
        <taxon>Aerosakkonemataceae</taxon>
        <taxon>Floridanema</taxon>
        <taxon>Floridanema evergladense</taxon>
    </lineage>
</organism>
<accession>A0ABV4WFL2</accession>
<dbReference type="Proteomes" id="UP001576780">
    <property type="component" value="Unassembled WGS sequence"/>
</dbReference>
<gene>
    <name evidence="1" type="ORF">ACE1CA_03435</name>
</gene>